<dbReference type="InterPro" id="IPR036388">
    <property type="entry name" value="WH-like_DNA-bd_sf"/>
</dbReference>
<keyword evidence="9" id="KW-1185">Reference proteome</keyword>
<dbReference type="InterPro" id="IPR053924">
    <property type="entry name" value="RecX_HTH_2nd"/>
</dbReference>
<sequence>MEKSLRARAVDLLSRREYTRRELERRLAPFAESPEQLSALLDDLAEHSWQSDQRFAQQFTDSKGQRYGSRRLQQEMRQRGVDAELIRDALQGRDDLAAAQAQWRKKFGQLPDTPQERARQIRFLAGRGFPMAVIAKVLSGAGDDDDELPLDED</sequence>
<evidence type="ECO:0000256" key="1">
    <source>
        <dbReference type="ARBA" id="ARBA00004496"/>
    </source>
</evidence>
<protein>
    <recommendedName>
        <fullName evidence="3 5">Regulatory protein RecX</fullName>
    </recommendedName>
</protein>
<feature type="domain" description="RecX second three-helical" evidence="6">
    <location>
        <begin position="51"/>
        <end position="90"/>
    </location>
</feature>
<evidence type="ECO:0000313" key="8">
    <source>
        <dbReference type="EMBL" id="MFC4489601.1"/>
    </source>
</evidence>
<proteinExistence type="inferred from homology"/>
<evidence type="ECO:0000259" key="6">
    <source>
        <dbReference type="Pfam" id="PF02631"/>
    </source>
</evidence>
<comment type="function">
    <text evidence="5">Modulates RecA activity.</text>
</comment>
<comment type="similarity">
    <text evidence="2 5">Belongs to the RecX family.</text>
</comment>
<organism evidence="8 9">
    <name type="scientific">Chromobacterium aquaticum</name>
    <dbReference type="NCBI Taxonomy" id="467180"/>
    <lineage>
        <taxon>Bacteria</taxon>
        <taxon>Pseudomonadati</taxon>
        <taxon>Pseudomonadota</taxon>
        <taxon>Betaproteobacteria</taxon>
        <taxon>Neisseriales</taxon>
        <taxon>Chromobacteriaceae</taxon>
        <taxon>Chromobacterium</taxon>
    </lineage>
</organism>
<keyword evidence="4 5" id="KW-0963">Cytoplasm</keyword>
<evidence type="ECO:0000259" key="7">
    <source>
        <dbReference type="Pfam" id="PF21981"/>
    </source>
</evidence>
<evidence type="ECO:0000256" key="4">
    <source>
        <dbReference type="ARBA" id="ARBA00022490"/>
    </source>
</evidence>
<reference evidence="9" key="1">
    <citation type="journal article" date="2019" name="Int. J. Syst. Evol. Microbiol.">
        <title>The Global Catalogue of Microorganisms (GCM) 10K type strain sequencing project: providing services to taxonomists for standard genome sequencing and annotation.</title>
        <authorList>
            <consortium name="The Broad Institute Genomics Platform"/>
            <consortium name="The Broad Institute Genome Sequencing Center for Infectious Disease"/>
            <person name="Wu L."/>
            <person name="Ma J."/>
        </authorList>
    </citation>
    <scope>NUCLEOTIDE SEQUENCE [LARGE SCALE GENOMIC DNA]</scope>
    <source>
        <strain evidence="9">CGMCC 4.7608</strain>
    </source>
</reference>
<dbReference type="Gene3D" id="1.10.10.10">
    <property type="entry name" value="Winged helix-like DNA-binding domain superfamily/Winged helix DNA-binding domain"/>
    <property type="match status" value="3"/>
</dbReference>
<feature type="domain" description="RecX third three-helical" evidence="7">
    <location>
        <begin position="94"/>
        <end position="138"/>
    </location>
</feature>
<dbReference type="RefSeq" id="WP_231463595.1">
    <property type="nucleotide sequence ID" value="NZ_JAJOHW010000104.1"/>
</dbReference>
<dbReference type="EMBL" id="JBHSEK010000004">
    <property type="protein sequence ID" value="MFC4489601.1"/>
    <property type="molecule type" value="Genomic_DNA"/>
</dbReference>
<evidence type="ECO:0000256" key="3">
    <source>
        <dbReference type="ARBA" id="ARBA00018111"/>
    </source>
</evidence>
<name>A0ABV8ZSB3_9NEIS</name>
<evidence type="ECO:0000256" key="2">
    <source>
        <dbReference type="ARBA" id="ARBA00009695"/>
    </source>
</evidence>
<evidence type="ECO:0000256" key="5">
    <source>
        <dbReference type="HAMAP-Rule" id="MF_01114"/>
    </source>
</evidence>
<gene>
    <name evidence="5 8" type="primary">recX</name>
    <name evidence="8" type="ORF">ACFO0R_08200</name>
</gene>
<dbReference type="Pfam" id="PF21981">
    <property type="entry name" value="RecX_HTH3"/>
    <property type="match status" value="1"/>
</dbReference>
<dbReference type="Pfam" id="PF02631">
    <property type="entry name" value="RecX_HTH2"/>
    <property type="match status" value="1"/>
</dbReference>
<dbReference type="PANTHER" id="PTHR33602">
    <property type="entry name" value="REGULATORY PROTEIN RECX FAMILY PROTEIN"/>
    <property type="match status" value="1"/>
</dbReference>
<dbReference type="HAMAP" id="MF_01114">
    <property type="entry name" value="RecX"/>
    <property type="match status" value="1"/>
</dbReference>
<dbReference type="InterPro" id="IPR003783">
    <property type="entry name" value="Regulatory_RecX"/>
</dbReference>
<accession>A0ABV8ZSB3</accession>
<dbReference type="PANTHER" id="PTHR33602:SF1">
    <property type="entry name" value="REGULATORY PROTEIN RECX FAMILY PROTEIN"/>
    <property type="match status" value="1"/>
</dbReference>
<dbReference type="InterPro" id="IPR053925">
    <property type="entry name" value="RecX_HTH_3rd"/>
</dbReference>
<evidence type="ECO:0000313" key="9">
    <source>
        <dbReference type="Proteomes" id="UP001595999"/>
    </source>
</evidence>
<dbReference type="Proteomes" id="UP001595999">
    <property type="component" value="Unassembled WGS sequence"/>
</dbReference>
<dbReference type="NCBIfam" id="NF001055">
    <property type="entry name" value="PRK00117.2-5"/>
    <property type="match status" value="1"/>
</dbReference>
<comment type="subcellular location">
    <subcellularLocation>
        <location evidence="1 5">Cytoplasm</location>
    </subcellularLocation>
</comment>
<comment type="caution">
    <text evidence="8">The sequence shown here is derived from an EMBL/GenBank/DDBJ whole genome shotgun (WGS) entry which is preliminary data.</text>
</comment>